<evidence type="ECO:0000313" key="1">
    <source>
        <dbReference type="EMBL" id="CEK58705.1"/>
    </source>
</evidence>
<gene>
    <name evidence="1" type="primary">ORF33939</name>
</gene>
<organism evidence="1">
    <name type="scientific">Arion vulgaris</name>
    <dbReference type="NCBI Taxonomy" id="1028688"/>
    <lineage>
        <taxon>Eukaryota</taxon>
        <taxon>Metazoa</taxon>
        <taxon>Spiralia</taxon>
        <taxon>Lophotrochozoa</taxon>
        <taxon>Mollusca</taxon>
        <taxon>Gastropoda</taxon>
        <taxon>Heterobranchia</taxon>
        <taxon>Euthyneura</taxon>
        <taxon>Panpulmonata</taxon>
        <taxon>Eupulmonata</taxon>
        <taxon>Stylommatophora</taxon>
        <taxon>Helicina</taxon>
        <taxon>Arionoidea</taxon>
        <taxon>Arionidae</taxon>
        <taxon>Arion</taxon>
    </lineage>
</organism>
<feature type="non-terminal residue" evidence="1">
    <location>
        <position position="1"/>
    </location>
</feature>
<accession>A0A0B6YT63</accession>
<feature type="non-terminal residue" evidence="1">
    <location>
        <position position="99"/>
    </location>
</feature>
<dbReference type="EMBL" id="HACG01011840">
    <property type="protein sequence ID" value="CEK58705.1"/>
    <property type="molecule type" value="Transcribed_RNA"/>
</dbReference>
<reference evidence="1" key="1">
    <citation type="submission" date="2014-12" db="EMBL/GenBank/DDBJ databases">
        <title>Insight into the proteome of Arion vulgaris.</title>
        <authorList>
            <person name="Aradska J."/>
            <person name="Bulat T."/>
            <person name="Smidak R."/>
            <person name="Sarate P."/>
            <person name="Gangsoo J."/>
            <person name="Sialana F."/>
            <person name="Bilban M."/>
            <person name="Lubec G."/>
        </authorList>
    </citation>
    <scope>NUCLEOTIDE SEQUENCE</scope>
    <source>
        <tissue evidence="1">Skin</tissue>
    </source>
</reference>
<protein>
    <submittedName>
        <fullName evidence="1">Uncharacterized protein</fullName>
    </submittedName>
</protein>
<name>A0A0B6YT63_9EUPU</name>
<dbReference type="AlphaFoldDB" id="A0A0B6YT63"/>
<proteinExistence type="predicted"/>
<sequence>FYALVYHSHPHCQPVIITVIIIFQITQSQSLSSSYTHIYCQPVIFKFTADQLHSHLLPASHIHIYCQSVTITFTASQLHSQSQSLSHSKSGESKTLLQQ</sequence>